<keyword evidence="2" id="KW-1185">Reference proteome</keyword>
<evidence type="ECO:0000313" key="2">
    <source>
        <dbReference type="Proteomes" id="UP000237000"/>
    </source>
</evidence>
<dbReference type="InParanoid" id="A0A2P5FHW4"/>
<gene>
    <name evidence="1" type="ORF">TorRG33x02_068300</name>
</gene>
<reference evidence="2" key="1">
    <citation type="submission" date="2016-06" db="EMBL/GenBank/DDBJ databases">
        <title>Parallel loss of symbiosis genes in relatives of nitrogen-fixing non-legume Parasponia.</title>
        <authorList>
            <person name="Van Velzen R."/>
            <person name="Holmer R."/>
            <person name="Bu F."/>
            <person name="Rutten L."/>
            <person name="Van Zeijl A."/>
            <person name="Liu W."/>
            <person name="Santuari L."/>
            <person name="Cao Q."/>
            <person name="Sharma T."/>
            <person name="Shen D."/>
            <person name="Roswanjaya Y."/>
            <person name="Wardhani T."/>
            <person name="Kalhor M.S."/>
            <person name="Jansen J."/>
            <person name="Van den Hoogen J."/>
            <person name="Gungor B."/>
            <person name="Hartog M."/>
            <person name="Hontelez J."/>
            <person name="Verver J."/>
            <person name="Yang W.-C."/>
            <person name="Schijlen E."/>
            <person name="Repin R."/>
            <person name="Schilthuizen M."/>
            <person name="Schranz E."/>
            <person name="Heidstra R."/>
            <person name="Miyata K."/>
            <person name="Fedorova E."/>
            <person name="Kohlen W."/>
            <person name="Bisseling T."/>
            <person name="Smit S."/>
            <person name="Geurts R."/>
        </authorList>
    </citation>
    <scope>NUCLEOTIDE SEQUENCE [LARGE SCALE GENOMIC DNA]</scope>
    <source>
        <strain evidence="2">cv. RG33-2</strain>
    </source>
</reference>
<comment type="caution">
    <text evidence="1">The sequence shown here is derived from an EMBL/GenBank/DDBJ whole genome shotgun (WGS) entry which is preliminary data.</text>
</comment>
<dbReference type="STRING" id="63057.A0A2P5FHW4"/>
<evidence type="ECO:0000313" key="1">
    <source>
        <dbReference type="EMBL" id="PON97363.1"/>
    </source>
</evidence>
<dbReference type="InterPro" id="IPR052343">
    <property type="entry name" value="Retrotransposon-Effector_Assoc"/>
</dbReference>
<sequence>MTGLNSRFSDESCKLMAFVSSSIDLINFCISSVTFSILLNGSPLQSFQPNCSLHQGDPMSPYLFILCNEVLSKLLLKEESLVPKAKYCPIGLFWENDYNSSFVKKSISKTRDVVCRGTCYLVGGGDQLSRILLGFLGLKAINRKLPSGHFTQAIVKSYELLISLYRTLGSGQAEARALVFVFTIDSPYFVSNQKPTSDFHDPDSNKGTRAMTSFIDKGLVFYWGTTETSDTALDLMASTKSSDSNKPCWAIITFLILEASGFLRNKLSALFQDDQSLEQETEPWI</sequence>
<proteinExistence type="predicted"/>
<dbReference type="PANTHER" id="PTHR46890">
    <property type="entry name" value="NON-LTR RETROLELEMENT REVERSE TRANSCRIPTASE-LIKE PROTEIN-RELATED"/>
    <property type="match status" value="1"/>
</dbReference>
<accession>A0A2P5FHW4</accession>
<dbReference type="EMBL" id="JXTC01000032">
    <property type="protein sequence ID" value="PON97363.1"/>
    <property type="molecule type" value="Genomic_DNA"/>
</dbReference>
<dbReference type="Proteomes" id="UP000237000">
    <property type="component" value="Unassembled WGS sequence"/>
</dbReference>
<protein>
    <recommendedName>
        <fullName evidence="3">Reverse transcriptase domain-containing protein</fullName>
    </recommendedName>
</protein>
<name>A0A2P5FHW4_TREOI</name>
<dbReference type="PANTHER" id="PTHR46890:SF48">
    <property type="entry name" value="RNA-DIRECTED DNA POLYMERASE"/>
    <property type="match status" value="1"/>
</dbReference>
<dbReference type="OrthoDB" id="1932527at2759"/>
<organism evidence="1 2">
    <name type="scientific">Trema orientale</name>
    <name type="common">Charcoal tree</name>
    <name type="synonym">Celtis orientalis</name>
    <dbReference type="NCBI Taxonomy" id="63057"/>
    <lineage>
        <taxon>Eukaryota</taxon>
        <taxon>Viridiplantae</taxon>
        <taxon>Streptophyta</taxon>
        <taxon>Embryophyta</taxon>
        <taxon>Tracheophyta</taxon>
        <taxon>Spermatophyta</taxon>
        <taxon>Magnoliopsida</taxon>
        <taxon>eudicotyledons</taxon>
        <taxon>Gunneridae</taxon>
        <taxon>Pentapetalae</taxon>
        <taxon>rosids</taxon>
        <taxon>fabids</taxon>
        <taxon>Rosales</taxon>
        <taxon>Cannabaceae</taxon>
        <taxon>Trema</taxon>
    </lineage>
</organism>
<dbReference type="AlphaFoldDB" id="A0A2P5FHW4"/>
<evidence type="ECO:0008006" key="3">
    <source>
        <dbReference type="Google" id="ProtNLM"/>
    </source>
</evidence>